<evidence type="ECO:0000259" key="2">
    <source>
        <dbReference type="PROSITE" id="PS50846"/>
    </source>
</evidence>
<dbReference type="EMBL" id="CP051167">
    <property type="protein sequence ID" value="QIZ71169.1"/>
    <property type="molecule type" value="Genomic_DNA"/>
</dbReference>
<gene>
    <name evidence="3" type="ORF">HCG48_11765</name>
</gene>
<dbReference type="InterPro" id="IPR006121">
    <property type="entry name" value="HMA_dom"/>
</dbReference>
<reference evidence="3 4" key="1">
    <citation type="submission" date="2020-04" db="EMBL/GenBank/DDBJ databases">
        <authorList>
            <person name="Basu S."/>
            <person name="Maruthanayagam V."/>
            <person name="Chakraborty S."/>
            <person name="Pramanik A."/>
            <person name="Mukherjee J."/>
            <person name="Brink B."/>
        </authorList>
    </citation>
    <scope>NUCLEOTIDE SEQUENCE [LARGE SCALE GENOMIC DNA]</scope>
    <source>
        <strain evidence="3 4">AP17</strain>
    </source>
</reference>
<feature type="domain" description="HMA" evidence="2">
    <location>
        <begin position="1"/>
        <end position="64"/>
    </location>
</feature>
<dbReference type="KEGG" id="oxy:HCG48_11765"/>
<dbReference type="RefSeq" id="WP_168569324.1">
    <property type="nucleotide sequence ID" value="NZ_CP051167.1"/>
</dbReference>
<dbReference type="PROSITE" id="PS01047">
    <property type="entry name" value="HMA_1"/>
    <property type="match status" value="1"/>
</dbReference>
<dbReference type="GO" id="GO:0046872">
    <property type="term" value="F:metal ion binding"/>
    <property type="evidence" value="ECO:0007669"/>
    <property type="project" value="UniProtKB-KW"/>
</dbReference>
<evidence type="ECO:0000313" key="4">
    <source>
        <dbReference type="Proteomes" id="UP000500857"/>
    </source>
</evidence>
<dbReference type="PROSITE" id="PS50846">
    <property type="entry name" value="HMA_2"/>
    <property type="match status" value="1"/>
</dbReference>
<evidence type="ECO:0000313" key="3">
    <source>
        <dbReference type="EMBL" id="QIZ71169.1"/>
    </source>
</evidence>
<organism evidence="3 4">
    <name type="scientific">Oxynema aestuarii AP17</name>
    <dbReference type="NCBI Taxonomy" id="2064643"/>
    <lineage>
        <taxon>Bacteria</taxon>
        <taxon>Bacillati</taxon>
        <taxon>Cyanobacteriota</taxon>
        <taxon>Cyanophyceae</taxon>
        <taxon>Oscillatoriophycideae</taxon>
        <taxon>Oscillatoriales</taxon>
        <taxon>Oscillatoriaceae</taxon>
        <taxon>Oxynema</taxon>
        <taxon>Oxynema aestuarii</taxon>
    </lineage>
</organism>
<dbReference type="SUPFAM" id="SSF55008">
    <property type="entry name" value="HMA, heavy metal-associated domain"/>
    <property type="match status" value="1"/>
</dbReference>
<keyword evidence="4" id="KW-1185">Reference proteome</keyword>
<accession>A0A6H1U0M6</accession>
<dbReference type="CDD" id="cd00371">
    <property type="entry name" value="HMA"/>
    <property type="match status" value="1"/>
</dbReference>
<proteinExistence type="predicted"/>
<dbReference type="InterPro" id="IPR017969">
    <property type="entry name" value="Heavy-metal-associated_CS"/>
</dbReference>
<dbReference type="Gene3D" id="3.30.70.100">
    <property type="match status" value="1"/>
</dbReference>
<protein>
    <submittedName>
        <fullName evidence="3">Heavy-metal-associated domain-containing protein</fullName>
    </submittedName>
</protein>
<keyword evidence="1" id="KW-0479">Metal-binding</keyword>
<dbReference type="InterPro" id="IPR036163">
    <property type="entry name" value="HMA_dom_sf"/>
</dbReference>
<name>A0A6H1U0M6_9CYAN</name>
<dbReference type="Pfam" id="PF00403">
    <property type="entry name" value="HMA"/>
    <property type="match status" value="1"/>
</dbReference>
<dbReference type="Proteomes" id="UP000500857">
    <property type="component" value="Chromosome"/>
</dbReference>
<sequence>MTINLKVPSMVCDGCAETVTKAVKTVDGQARVNIDLDSKLVAIESAASPESFEQAITAVGHDVDEA</sequence>
<evidence type="ECO:0000256" key="1">
    <source>
        <dbReference type="ARBA" id="ARBA00022723"/>
    </source>
</evidence>
<dbReference type="AlphaFoldDB" id="A0A6H1U0M6"/>